<dbReference type="Gene3D" id="2.180.10.10">
    <property type="entry name" value="RHS repeat-associated core"/>
    <property type="match status" value="1"/>
</dbReference>
<reference evidence="1 2" key="1">
    <citation type="submission" date="2016-10" db="EMBL/GenBank/DDBJ databases">
        <authorList>
            <person name="de Groot N.N."/>
        </authorList>
    </citation>
    <scope>NUCLEOTIDE SEQUENCE [LARGE SCALE GENOMIC DNA]</scope>
    <source>
        <strain evidence="1 2">MP1X4</strain>
    </source>
</reference>
<proteinExistence type="predicted"/>
<dbReference type="OrthoDB" id="2972467at2"/>
<dbReference type="PANTHER" id="PTHR32305:SF15">
    <property type="entry name" value="PROTEIN RHSA-RELATED"/>
    <property type="match status" value="1"/>
</dbReference>
<dbReference type="RefSeq" id="WP_091367741.1">
    <property type="nucleotide sequence ID" value="NZ_LT629740.1"/>
</dbReference>
<name>A0A1H1MQU8_MUCMA</name>
<evidence type="ECO:0000313" key="2">
    <source>
        <dbReference type="Proteomes" id="UP000199679"/>
    </source>
</evidence>
<dbReference type="EMBL" id="LT629740">
    <property type="protein sequence ID" value="SDR89174.1"/>
    <property type="molecule type" value="Genomic_DNA"/>
</dbReference>
<organism evidence="1 2">
    <name type="scientific">Mucilaginibacter mallensis</name>
    <dbReference type="NCBI Taxonomy" id="652787"/>
    <lineage>
        <taxon>Bacteria</taxon>
        <taxon>Pseudomonadati</taxon>
        <taxon>Bacteroidota</taxon>
        <taxon>Sphingobacteriia</taxon>
        <taxon>Sphingobacteriales</taxon>
        <taxon>Sphingobacteriaceae</taxon>
        <taxon>Mucilaginibacter</taxon>
    </lineage>
</organism>
<keyword evidence="2" id="KW-1185">Reference proteome</keyword>
<gene>
    <name evidence="1" type="ORF">SAMN05216490_0141</name>
</gene>
<dbReference type="InterPro" id="IPR022385">
    <property type="entry name" value="Rhs_assc_core"/>
</dbReference>
<dbReference type="Proteomes" id="UP000199679">
    <property type="component" value="Chromosome I"/>
</dbReference>
<accession>A0A1H1MQU8</accession>
<protein>
    <submittedName>
        <fullName evidence="1">RHS repeat-associated core domain-containing protein</fullName>
    </submittedName>
</protein>
<evidence type="ECO:0000313" key="1">
    <source>
        <dbReference type="EMBL" id="SDR89174.1"/>
    </source>
</evidence>
<dbReference type="NCBIfam" id="TIGR03696">
    <property type="entry name" value="Rhs_assc_core"/>
    <property type="match status" value="1"/>
</dbReference>
<dbReference type="InterPro" id="IPR050708">
    <property type="entry name" value="T6SS_VgrG/RHS"/>
</dbReference>
<dbReference type="PANTHER" id="PTHR32305">
    <property type="match status" value="1"/>
</dbReference>
<dbReference type="STRING" id="652787.SAMN05216490_0141"/>
<sequence>MPVQYERIARPKGTPKNCVENAVSKAVESGLADYDAYIALQRQNFMTSYINTCSLAKANANMVGVQQEYHYTLYYYDQADNLARTIPPEGVTLVNPNLFSYIDHVRDVDTATVSYSYNGPETASSLPAALTTLSATLSATTGAVEMWLYNASLNHYHWVEVTPDQKYLFQLGIAGSTLNIDVYPLKSPNATTVQLMPTTGHYQADISAALPLYPFTHVVFQGSSLGSGTTLPQIYLNGQALTVSTSGTPGPFGFTIKVGSSVIIYPDSNQSLKHMRLYNHLLSPATIAADAANNYFSATDLSYTGWYRFNIPAPGTPPTTVNGTSDETTNVDLYPGHVLPTSYTYNATNQVTTQQSPDGGTNRFWYDLLSRLVISQNDKQLAANNYSYTQYDSIGRITEVGQKNYMGSTLGSPDYLSNATITAFNTAGANSQITDTYYDNPVPTVSGNTNGIATLPGQSNLRKRVAASTYTETQGSPVLRATYYNYDIDGNVKTLWQQVDGIYQNSTNTGLKRIDYEYDLVSGKVNFVRYQDGQPDAFYYQYNYDADNRLTKAWSSTTAMVDTTTGSYLPKTTAKQDAAYYYYLHGPLRRMELGDSTTKVQGVDYAYTLQGWLKGVNSTSGTAALDMGQDGATVARDAYGYSLGYYTNDYNPIGGSGYAAFALKYTAATGDITGQSLYNGNISNATLAINQLGTTVGYTYHYDQLNRLKKMRQHTGISGTSWDRSSITLNYQENAMYDGNGNILTYGRNGAAPTAQTIDSLTYNYPKTSGRLSSNRLQNINDAIANSNYTGDLTNQTNATNYRYDAIGNLIYDAQSNITGNDGTNAITWSVYGKIQSIYKTTGTISYTYDPSGQRVSKMANGLTTYYIRDAQGNTLAIYDNAHSNLNWKEQQLYGSSRLGLWTPNENLSSNNATAIWDTTGSKQYELTNHLGNVLETITDKRLQHTTDNSNIDYYLADVSTAQDYYPFGMLMPGRQYSFFNVYRYGFNGKENDNEVKGVGDEIDYGNRIYDPRVGRFPSIDLLQHQYAGLTPYQFASNSPIADIDLDGLEKYYYLFDVNKKNGITSLKTVVQTNESSGWDSFKGIFHLPSGDPAEEYERLKDFSGDVIKGIKRTFVLITPYGYTVPFGSEKALRAFDYSTYDKKTLDLHAMYIQTGILATPAELPSGLNSVETTTEGELLIEGKLIQQSNDEIANVRPTPYQSEKDLVPADAAPQVAFKNGKPVSSRTVGSVRPDGYNTSEAISTEIKNYNVSTQQGRTSLVNNVVKQVRQRLSNLPRGSTQNIIIDTRGQEVNQSILNNIKNRITTQAGSQNVNVMFKTN</sequence>